<organism evidence="1">
    <name type="scientific">Fagus sylvatica</name>
    <name type="common">Beechnut</name>
    <dbReference type="NCBI Taxonomy" id="28930"/>
    <lineage>
        <taxon>Eukaryota</taxon>
        <taxon>Viridiplantae</taxon>
        <taxon>Streptophyta</taxon>
        <taxon>Embryophyta</taxon>
        <taxon>Tracheophyta</taxon>
        <taxon>Spermatophyta</taxon>
        <taxon>Magnoliopsida</taxon>
        <taxon>eudicotyledons</taxon>
        <taxon>Gunneridae</taxon>
        <taxon>Pentapetalae</taxon>
        <taxon>rosids</taxon>
        <taxon>fabids</taxon>
        <taxon>Fagales</taxon>
        <taxon>Fagaceae</taxon>
        <taxon>Fagus</taxon>
    </lineage>
</organism>
<dbReference type="EMBL" id="OIVN01000521">
    <property type="protein sequence ID" value="SPC81521.1"/>
    <property type="molecule type" value="Genomic_DNA"/>
</dbReference>
<accession>A0A2N9F3R8</accession>
<gene>
    <name evidence="1" type="ORF">FSB_LOCUS9403</name>
</gene>
<name>A0A2N9F3R8_FAGSY</name>
<reference evidence="1" key="1">
    <citation type="submission" date="2018-02" db="EMBL/GenBank/DDBJ databases">
        <authorList>
            <person name="Cohen D.B."/>
            <person name="Kent A.D."/>
        </authorList>
    </citation>
    <scope>NUCLEOTIDE SEQUENCE</scope>
</reference>
<dbReference type="PANTHER" id="PTHR33116:SF86">
    <property type="entry name" value="REVERSE TRANSCRIPTASE DOMAIN-CONTAINING PROTEIN"/>
    <property type="match status" value="1"/>
</dbReference>
<protein>
    <recommendedName>
        <fullName evidence="2">Reverse transcriptase zinc-binding domain-containing protein</fullName>
    </recommendedName>
</protein>
<proteinExistence type="predicted"/>
<evidence type="ECO:0000313" key="1">
    <source>
        <dbReference type="EMBL" id="SPC81521.1"/>
    </source>
</evidence>
<evidence type="ECO:0008006" key="2">
    <source>
        <dbReference type="Google" id="ProtNLM"/>
    </source>
</evidence>
<sequence>MARDLLTQFEKYLGLPSVIGRAKKKAFHEVKDRIWKRLQGWKEKFLSQAGREVLIKVVIQAIPTYAMSVFSFLASLCVDICSMANRFWWGQREGSRKIHWLSKEKLIMSKAKGGIGFRDLHLFNKALLARQGWRLMQNPQSMVARLLKAKYFPHKDFLDASIPANALYVWRSICAATVVLKTGLWWRIGMGSRVKIWKDAWLPSPTTHRVLSPICVLDQNATVDSLIDVETMSWNQSLIQRSLAHPNLEIMLTTAWKLWQARNQFLWEAQLSTVEDISNGAAGMAIDFLESGLDLQNAGGNVEIAAGEKWRPPEHDYFKMNISVITCPTNAKVGVGLWGVGTGLLGLCYCSVGTKFFGVW</sequence>
<dbReference type="AlphaFoldDB" id="A0A2N9F3R8"/>
<dbReference type="PANTHER" id="PTHR33116">
    <property type="entry name" value="REVERSE TRANSCRIPTASE ZINC-BINDING DOMAIN-CONTAINING PROTEIN-RELATED-RELATED"/>
    <property type="match status" value="1"/>
</dbReference>